<dbReference type="PANTHER" id="PTHR13774:SF17">
    <property type="entry name" value="PHENAZINE BIOSYNTHESIS-LIKE DOMAIN-CONTAINING PROTEIN"/>
    <property type="match status" value="1"/>
</dbReference>
<dbReference type="InterPro" id="IPR003719">
    <property type="entry name" value="Phenazine_PhzF-like"/>
</dbReference>
<dbReference type="PANTHER" id="PTHR13774">
    <property type="entry name" value="PHENAZINE BIOSYNTHESIS PROTEIN"/>
    <property type="match status" value="1"/>
</dbReference>
<feature type="active site" evidence="3">
    <location>
        <position position="46"/>
    </location>
</feature>
<dbReference type="Proteomes" id="UP000184474">
    <property type="component" value="Unassembled WGS sequence"/>
</dbReference>
<sequence>MKIKTFTLDAFTDQPFTGNPAAICLLKDELSDALMQRIAQEFNLSETAYLVKNEGYYAIRYFSPIKEIPLCGHATLSAAKVMFSTKQMDEVTFRTASGLDLICYKIGHEIMMKFPLYDTVTVGTPYEMLAALGLEEVVAVRRCDNPAMLLLEIEGVDRLKGLTPDFVALLKSYTGINGVIVTAQSEDEDYDFYSRFFWPWAGGEEDPVTGAAHTILAKYWSDKLGKADMRAYQASARGGYMQLKVTSDTTLEITSNAVIVHTGELLL</sequence>
<dbReference type="PIRSF" id="PIRSF016184">
    <property type="entry name" value="PhzC_PhzF"/>
    <property type="match status" value="1"/>
</dbReference>
<organism evidence="4 5">
    <name type="scientific">Reichenbachiella agariperforans</name>
    <dbReference type="NCBI Taxonomy" id="156994"/>
    <lineage>
        <taxon>Bacteria</taxon>
        <taxon>Pseudomonadati</taxon>
        <taxon>Bacteroidota</taxon>
        <taxon>Cytophagia</taxon>
        <taxon>Cytophagales</taxon>
        <taxon>Reichenbachiellaceae</taxon>
        <taxon>Reichenbachiella</taxon>
    </lineage>
</organism>
<dbReference type="NCBIfam" id="TIGR00654">
    <property type="entry name" value="PhzF_family"/>
    <property type="match status" value="1"/>
</dbReference>
<keyword evidence="2" id="KW-0413">Isomerase</keyword>
<reference evidence="5" key="1">
    <citation type="submission" date="2016-11" db="EMBL/GenBank/DDBJ databases">
        <authorList>
            <person name="Varghese N."/>
            <person name="Submissions S."/>
        </authorList>
    </citation>
    <scope>NUCLEOTIDE SEQUENCE [LARGE SCALE GENOMIC DNA]</scope>
    <source>
        <strain evidence="5">DSM 26134</strain>
    </source>
</reference>
<evidence type="ECO:0000256" key="2">
    <source>
        <dbReference type="ARBA" id="ARBA00023235"/>
    </source>
</evidence>
<dbReference type="Pfam" id="PF02567">
    <property type="entry name" value="PhzC-PhzF"/>
    <property type="match status" value="1"/>
</dbReference>
<evidence type="ECO:0000313" key="4">
    <source>
        <dbReference type="EMBL" id="SHJ72535.1"/>
    </source>
</evidence>
<dbReference type="GO" id="GO:0005737">
    <property type="term" value="C:cytoplasm"/>
    <property type="evidence" value="ECO:0007669"/>
    <property type="project" value="TreeGrafter"/>
</dbReference>
<dbReference type="GO" id="GO:0016853">
    <property type="term" value="F:isomerase activity"/>
    <property type="evidence" value="ECO:0007669"/>
    <property type="project" value="UniProtKB-KW"/>
</dbReference>
<gene>
    <name evidence="4" type="ORF">SAMN04488028_1011028</name>
</gene>
<dbReference type="AlphaFoldDB" id="A0A1M6LN33"/>
<evidence type="ECO:0000256" key="3">
    <source>
        <dbReference type="PIRSR" id="PIRSR016184-1"/>
    </source>
</evidence>
<accession>A0A1M6LN33</accession>
<name>A0A1M6LN33_REIAG</name>
<dbReference type="Gene3D" id="3.10.310.10">
    <property type="entry name" value="Diaminopimelate Epimerase, Chain A, domain 1"/>
    <property type="match status" value="2"/>
</dbReference>
<protein>
    <submittedName>
        <fullName evidence="4">Phenazine biosynthesis protein PhzF family</fullName>
    </submittedName>
</protein>
<dbReference type="SUPFAM" id="SSF54506">
    <property type="entry name" value="Diaminopimelate epimerase-like"/>
    <property type="match status" value="1"/>
</dbReference>
<evidence type="ECO:0000256" key="1">
    <source>
        <dbReference type="ARBA" id="ARBA00008270"/>
    </source>
</evidence>
<evidence type="ECO:0000313" key="5">
    <source>
        <dbReference type="Proteomes" id="UP000184474"/>
    </source>
</evidence>
<comment type="similarity">
    <text evidence="1">Belongs to the PhzF family.</text>
</comment>
<dbReference type="EMBL" id="FRAA01000001">
    <property type="protein sequence ID" value="SHJ72535.1"/>
    <property type="molecule type" value="Genomic_DNA"/>
</dbReference>
<proteinExistence type="inferred from homology"/>
<dbReference type="RefSeq" id="WP_073119928.1">
    <property type="nucleotide sequence ID" value="NZ_FRAA01000001.1"/>
</dbReference>
<keyword evidence="5" id="KW-1185">Reference proteome</keyword>